<reference evidence="2" key="2">
    <citation type="submission" date="2020-09" db="EMBL/GenBank/DDBJ databases">
        <authorList>
            <person name="Sun Q."/>
            <person name="Zhou Y."/>
        </authorList>
    </citation>
    <scope>NUCLEOTIDE SEQUENCE</scope>
    <source>
        <strain evidence="2">CGMCC 1.12181</strain>
    </source>
</reference>
<reference evidence="2" key="1">
    <citation type="journal article" date="2014" name="Int. J. Syst. Evol. Microbiol.">
        <title>Complete genome sequence of Corynebacterium casei LMG S-19264T (=DSM 44701T), isolated from a smear-ripened cheese.</title>
        <authorList>
            <consortium name="US DOE Joint Genome Institute (JGI-PGF)"/>
            <person name="Walter F."/>
            <person name="Albersmeier A."/>
            <person name="Kalinowski J."/>
            <person name="Ruckert C."/>
        </authorList>
    </citation>
    <scope>NUCLEOTIDE SEQUENCE</scope>
    <source>
        <strain evidence="2">CGMCC 1.12181</strain>
    </source>
</reference>
<evidence type="ECO:0000313" key="2">
    <source>
        <dbReference type="EMBL" id="GGF95465.1"/>
    </source>
</evidence>
<evidence type="ECO:0000256" key="1">
    <source>
        <dbReference type="SAM" id="Phobius"/>
    </source>
</evidence>
<dbReference type="EMBL" id="BMEO01000006">
    <property type="protein sequence ID" value="GGF95465.1"/>
    <property type="molecule type" value="Genomic_DNA"/>
</dbReference>
<protein>
    <submittedName>
        <fullName evidence="2">Uncharacterized protein</fullName>
    </submittedName>
</protein>
<keyword evidence="3" id="KW-1185">Reference proteome</keyword>
<organism evidence="2 3">
    <name type="scientific">Marinicella pacifica</name>
    <dbReference type="NCBI Taxonomy" id="1171543"/>
    <lineage>
        <taxon>Bacteria</taxon>
        <taxon>Pseudomonadati</taxon>
        <taxon>Pseudomonadota</taxon>
        <taxon>Gammaproteobacteria</taxon>
        <taxon>Lysobacterales</taxon>
        <taxon>Marinicellaceae</taxon>
        <taxon>Marinicella</taxon>
    </lineage>
</organism>
<name>A0A917CR17_9GAMM</name>
<gene>
    <name evidence="2" type="ORF">GCM10011365_16010</name>
</gene>
<keyword evidence="1" id="KW-0472">Membrane</keyword>
<dbReference type="AlphaFoldDB" id="A0A917CR17"/>
<evidence type="ECO:0000313" key="3">
    <source>
        <dbReference type="Proteomes" id="UP000605253"/>
    </source>
</evidence>
<feature type="transmembrane region" description="Helical" evidence="1">
    <location>
        <begin position="81"/>
        <end position="97"/>
    </location>
</feature>
<keyword evidence="1" id="KW-0812">Transmembrane</keyword>
<proteinExistence type="predicted"/>
<dbReference type="RefSeq" id="WP_188365207.1">
    <property type="nucleotide sequence ID" value="NZ_BAABJF010000001.1"/>
</dbReference>
<comment type="caution">
    <text evidence="2">The sequence shown here is derived from an EMBL/GenBank/DDBJ whole genome shotgun (WGS) entry which is preliminary data.</text>
</comment>
<keyword evidence="1" id="KW-1133">Transmembrane helix</keyword>
<feature type="transmembrane region" description="Helical" evidence="1">
    <location>
        <begin position="52"/>
        <end position="69"/>
    </location>
</feature>
<sequence length="164" mass="18502">MLSLYDFDIFHLLIAAPLVYFGLRFLWFSALVSSSLIKYAKEHELRGAWKNGGYFVLYIGILICIYAPVTARIPHETTSRIIGAVLVFSGVIALWTARRSMLKMKVSAIGLSGNDLTGYSQGHKLEEVVDETCQRFEPLNAEDKVLVNRIKKQALIDEKLSDFD</sequence>
<dbReference type="Proteomes" id="UP000605253">
    <property type="component" value="Unassembled WGS sequence"/>
</dbReference>
<feature type="transmembrane region" description="Helical" evidence="1">
    <location>
        <begin position="12"/>
        <end position="32"/>
    </location>
</feature>
<accession>A0A917CR17</accession>